<gene>
    <name evidence="1" type="ORF">SAMN05216499_106109</name>
</gene>
<dbReference type="EMBL" id="FRBI01000006">
    <property type="protein sequence ID" value="SHL80242.1"/>
    <property type="molecule type" value="Genomic_DNA"/>
</dbReference>
<keyword evidence="2" id="KW-1185">Reference proteome</keyword>
<evidence type="ECO:0000313" key="2">
    <source>
        <dbReference type="Proteomes" id="UP000184111"/>
    </source>
</evidence>
<evidence type="ECO:0000313" key="1">
    <source>
        <dbReference type="EMBL" id="SHL80242.1"/>
    </source>
</evidence>
<organism evidence="1 2">
    <name type="scientific">Actinacidiphila paucisporea</name>
    <dbReference type="NCBI Taxonomy" id="310782"/>
    <lineage>
        <taxon>Bacteria</taxon>
        <taxon>Bacillati</taxon>
        <taxon>Actinomycetota</taxon>
        <taxon>Actinomycetes</taxon>
        <taxon>Kitasatosporales</taxon>
        <taxon>Streptomycetaceae</taxon>
        <taxon>Actinacidiphila</taxon>
    </lineage>
</organism>
<dbReference type="RefSeq" id="WP_073497525.1">
    <property type="nucleotide sequence ID" value="NZ_FRBI01000006.1"/>
</dbReference>
<dbReference type="Proteomes" id="UP000184111">
    <property type="component" value="Unassembled WGS sequence"/>
</dbReference>
<sequence length="105" mass="11236">MSEKSEARAVGRLVRRIDAFASKHGGADAGVEYLGRRGARIVMVGQDGSWGDLVAPTYAVAQEAARGADVTLQDDFAGEMAARVRTGPYEWRRMAGIQIGGRPNT</sequence>
<proteinExistence type="predicted"/>
<reference evidence="1 2" key="1">
    <citation type="submission" date="2016-11" db="EMBL/GenBank/DDBJ databases">
        <authorList>
            <person name="Jaros S."/>
            <person name="Januszkiewicz K."/>
            <person name="Wedrychowicz H."/>
        </authorList>
    </citation>
    <scope>NUCLEOTIDE SEQUENCE [LARGE SCALE GENOMIC DNA]</scope>
    <source>
        <strain evidence="1 2">CGMCC 4.2025</strain>
    </source>
</reference>
<dbReference type="OrthoDB" id="4774153at2"/>
<accession>A0A1M7DL94</accession>
<dbReference type="STRING" id="310782.SAMN05216499_106109"/>
<protein>
    <submittedName>
        <fullName evidence="1">Uncharacterized protein</fullName>
    </submittedName>
</protein>
<dbReference type="AlphaFoldDB" id="A0A1M7DL94"/>
<name>A0A1M7DL94_9ACTN</name>